<accession>A0A0K0FDG0</accession>
<dbReference type="Pfam" id="PF01581">
    <property type="entry name" value="FARP"/>
    <property type="match status" value="6"/>
</dbReference>
<keyword evidence="7" id="KW-0812">Transmembrane</keyword>
<proteinExistence type="inferred from homology"/>
<keyword evidence="4" id="KW-0165">Cleavage on pair of basic residues</keyword>
<reference evidence="9" key="2">
    <citation type="submission" date="2015-08" db="UniProtKB">
        <authorList>
            <consortium name="WormBaseParasite"/>
        </authorList>
    </citation>
    <scope>IDENTIFICATION</scope>
</reference>
<dbReference type="InterPro" id="IPR051041">
    <property type="entry name" value="FMRFamide-related_np"/>
</dbReference>
<comment type="similarity">
    <text evidence="2">Belongs to the FARP (FMRFamide related peptide) family.</text>
</comment>
<dbReference type="PANTHER" id="PTHR20986">
    <property type="entry name" value="FMRFAMIDE-RELATED PEPTIDES"/>
    <property type="match status" value="1"/>
</dbReference>
<keyword evidence="3" id="KW-0964">Secreted</keyword>
<keyword evidence="8" id="KW-1185">Reference proteome</keyword>
<evidence type="ECO:0000256" key="5">
    <source>
        <dbReference type="ARBA" id="ARBA00022815"/>
    </source>
</evidence>
<evidence type="ECO:0000256" key="1">
    <source>
        <dbReference type="ARBA" id="ARBA00004613"/>
    </source>
</evidence>
<evidence type="ECO:0000256" key="7">
    <source>
        <dbReference type="SAM" id="Phobius"/>
    </source>
</evidence>
<dbReference type="STRING" id="75913.A0A0K0FDG0"/>
<dbReference type="GO" id="GO:0005576">
    <property type="term" value="C:extracellular region"/>
    <property type="evidence" value="ECO:0007669"/>
    <property type="project" value="UniProtKB-SubCell"/>
</dbReference>
<feature type="transmembrane region" description="Helical" evidence="7">
    <location>
        <begin position="20"/>
        <end position="47"/>
    </location>
</feature>
<sequence>MTVSEGNEDDKIRKELYHLLILFCRIIDMFMRLFILLVVACIATAVFGGEENKYSPNTSSVSLNILPDQFLSDVEELSQYGDGINKEDDEDIEKRAPMDRSSMIRFGKRDQLDRAMVRFGRSPMGRSSMVRFGRAPLDRSAMVRFGRAPLARTSMVRFGKRAPLNRAMIRFGKRAPLDRAMVRFGKRATLDRDMVRFGKRSE</sequence>
<evidence type="ECO:0000313" key="8">
    <source>
        <dbReference type="Proteomes" id="UP000035680"/>
    </source>
</evidence>
<dbReference type="InterPro" id="IPR002544">
    <property type="entry name" value="FMRFamid-related_peptide-like"/>
</dbReference>
<evidence type="ECO:0000256" key="2">
    <source>
        <dbReference type="ARBA" id="ARBA00006356"/>
    </source>
</evidence>
<name>A0A0K0FDG0_STRVS</name>
<keyword evidence="7" id="KW-1133">Transmembrane helix</keyword>
<keyword evidence="7" id="KW-0472">Membrane</keyword>
<dbReference type="GO" id="GO:0007218">
    <property type="term" value="P:neuropeptide signaling pathway"/>
    <property type="evidence" value="ECO:0007669"/>
    <property type="project" value="UniProtKB-KW"/>
</dbReference>
<dbReference type="Proteomes" id="UP000035680">
    <property type="component" value="Unassembled WGS sequence"/>
</dbReference>
<dbReference type="PANTHER" id="PTHR20986:SF16">
    <property type="entry name" value="FMRFAMIDE-LIKE NEUROPEPTIDES 7"/>
    <property type="match status" value="1"/>
</dbReference>
<comment type="subcellular location">
    <subcellularLocation>
        <location evidence="1">Secreted</location>
    </subcellularLocation>
</comment>
<dbReference type="WBParaSite" id="SVE_0688600.1">
    <property type="protein sequence ID" value="SVE_0688600.1"/>
    <property type="gene ID" value="SVE_0688600"/>
</dbReference>
<evidence type="ECO:0000256" key="3">
    <source>
        <dbReference type="ARBA" id="ARBA00022525"/>
    </source>
</evidence>
<protein>
    <submittedName>
        <fullName evidence="9">FMRFamide-like peptide 7 (inferred by orthology to a C. elegans protein)</fullName>
    </submittedName>
</protein>
<evidence type="ECO:0000256" key="4">
    <source>
        <dbReference type="ARBA" id="ARBA00022685"/>
    </source>
</evidence>
<keyword evidence="5" id="KW-0027">Amidation</keyword>
<evidence type="ECO:0000313" key="9">
    <source>
        <dbReference type="WBParaSite" id="SVE_0688600.1"/>
    </source>
</evidence>
<dbReference type="AlphaFoldDB" id="A0A0K0FDG0"/>
<evidence type="ECO:0000256" key="6">
    <source>
        <dbReference type="ARBA" id="ARBA00023320"/>
    </source>
</evidence>
<keyword evidence="6" id="KW-0527">Neuropeptide</keyword>
<reference evidence="8" key="1">
    <citation type="submission" date="2014-07" db="EMBL/GenBank/DDBJ databases">
        <authorList>
            <person name="Martin A.A"/>
            <person name="De Silva N."/>
        </authorList>
    </citation>
    <scope>NUCLEOTIDE SEQUENCE</scope>
</reference>
<organism evidence="8 9">
    <name type="scientific">Strongyloides venezuelensis</name>
    <name type="common">Threadworm</name>
    <dbReference type="NCBI Taxonomy" id="75913"/>
    <lineage>
        <taxon>Eukaryota</taxon>
        <taxon>Metazoa</taxon>
        <taxon>Ecdysozoa</taxon>
        <taxon>Nematoda</taxon>
        <taxon>Chromadorea</taxon>
        <taxon>Rhabditida</taxon>
        <taxon>Tylenchina</taxon>
        <taxon>Panagrolaimomorpha</taxon>
        <taxon>Strongyloidoidea</taxon>
        <taxon>Strongyloididae</taxon>
        <taxon>Strongyloides</taxon>
    </lineage>
</organism>